<dbReference type="Proteomes" id="UP000783686">
    <property type="component" value="Unassembled WGS sequence"/>
</dbReference>
<evidence type="ECO:0000259" key="2">
    <source>
        <dbReference type="Pfam" id="PF23626"/>
    </source>
</evidence>
<organism evidence="3 4">
    <name type="scientific">Bursaphelenchus okinawaensis</name>
    <dbReference type="NCBI Taxonomy" id="465554"/>
    <lineage>
        <taxon>Eukaryota</taxon>
        <taxon>Metazoa</taxon>
        <taxon>Ecdysozoa</taxon>
        <taxon>Nematoda</taxon>
        <taxon>Chromadorea</taxon>
        <taxon>Rhabditida</taxon>
        <taxon>Tylenchina</taxon>
        <taxon>Tylenchomorpha</taxon>
        <taxon>Aphelenchoidea</taxon>
        <taxon>Aphelenchoididae</taxon>
        <taxon>Bursaphelenchus</taxon>
    </lineage>
</organism>
<evidence type="ECO:0000313" key="4">
    <source>
        <dbReference type="Proteomes" id="UP000614601"/>
    </source>
</evidence>
<dbReference type="InterPro" id="IPR055352">
    <property type="entry name" value="CCD_aECM"/>
</dbReference>
<accession>A0A811LGY6</accession>
<comment type="caution">
    <text evidence="3">The sequence shown here is derived from an EMBL/GenBank/DDBJ whole genome shotgun (WGS) entry which is preliminary data.</text>
</comment>
<feature type="signal peptide" evidence="1">
    <location>
        <begin position="1"/>
        <end position="17"/>
    </location>
</feature>
<proteinExistence type="predicted"/>
<keyword evidence="1" id="KW-0732">Signal</keyword>
<name>A0A811LGY6_9BILA</name>
<dbReference type="OrthoDB" id="5778813at2759"/>
<protein>
    <recommendedName>
        <fullName evidence="2">aECM cysteine-cradle domain-containing protein</fullName>
    </recommendedName>
</protein>
<dbReference type="EMBL" id="CAJFCW020000006">
    <property type="protein sequence ID" value="CAG9123242.1"/>
    <property type="molecule type" value="Genomic_DNA"/>
</dbReference>
<evidence type="ECO:0000256" key="1">
    <source>
        <dbReference type="SAM" id="SignalP"/>
    </source>
</evidence>
<feature type="domain" description="aECM cysteine-cradle" evidence="2">
    <location>
        <begin position="155"/>
        <end position="205"/>
    </location>
</feature>
<sequence length="205" mass="22376">MLTKTLVFVLLLAAAEAQKPKRYKCVLVDDDEPVVGDAGGPSYLNELKQRRLQSTIRSGETGPDSDNIQISRVAPESPQVQPKVRKVNVAPIRAPLPLATTQPPPPPPQPAPTQKLKQVTLNRGNRPSNVNFNIPLGLPSLQVTPPPGQDLQLSPEHCHMISHYATLYGVTDVTGWVHKNCGFAKMYLPNSSCEEIDVLVASCYK</sequence>
<dbReference type="Proteomes" id="UP000614601">
    <property type="component" value="Unassembled WGS sequence"/>
</dbReference>
<feature type="chain" id="PRO_5036221380" description="aECM cysteine-cradle domain-containing protein" evidence="1">
    <location>
        <begin position="18"/>
        <end position="205"/>
    </location>
</feature>
<keyword evidence="4" id="KW-1185">Reference proteome</keyword>
<dbReference type="PANTHER" id="PTHR37435">
    <property type="entry name" value="PROTEIN CBG14344"/>
    <property type="match status" value="1"/>
</dbReference>
<gene>
    <name evidence="3" type="ORF">BOKJ2_LOCUS12179</name>
</gene>
<dbReference type="AlphaFoldDB" id="A0A811LGY6"/>
<dbReference type="EMBL" id="CAJFDH010000006">
    <property type="protein sequence ID" value="CAD5227450.1"/>
    <property type="molecule type" value="Genomic_DNA"/>
</dbReference>
<evidence type="ECO:0000313" key="3">
    <source>
        <dbReference type="EMBL" id="CAD5227450.1"/>
    </source>
</evidence>
<reference evidence="3" key="1">
    <citation type="submission" date="2020-09" db="EMBL/GenBank/DDBJ databases">
        <authorList>
            <person name="Kikuchi T."/>
        </authorList>
    </citation>
    <scope>NUCLEOTIDE SEQUENCE</scope>
    <source>
        <strain evidence="3">SH1</strain>
    </source>
</reference>
<dbReference type="Pfam" id="PF23626">
    <property type="entry name" value="CCD_aECM"/>
    <property type="match status" value="1"/>
</dbReference>
<dbReference type="PANTHER" id="PTHR37435:SF5">
    <property type="entry name" value="SECRETED PROTEIN"/>
    <property type="match status" value="1"/>
</dbReference>